<dbReference type="InterPro" id="IPR000884">
    <property type="entry name" value="TSP1_rpt"/>
</dbReference>
<evidence type="ECO:0000256" key="6">
    <source>
        <dbReference type="PIRSR" id="PIRSR613273-3"/>
    </source>
</evidence>
<dbReference type="InterPro" id="IPR013273">
    <property type="entry name" value="ADAMTS/ADAMTS-like"/>
</dbReference>
<organism evidence="9 10">
    <name type="scientific">Haemonchus contortus</name>
    <name type="common">Barber pole worm</name>
    <dbReference type="NCBI Taxonomy" id="6289"/>
    <lineage>
        <taxon>Eukaryota</taxon>
        <taxon>Metazoa</taxon>
        <taxon>Ecdysozoa</taxon>
        <taxon>Nematoda</taxon>
        <taxon>Chromadorea</taxon>
        <taxon>Rhabditida</taxon>
        <taxon>Rhabditina</taxon>
        <taxon>Rhabditomorpha</taxon>
        <taxon>Strongyloidea</taxon>
        <taxon>Trichostrongylidae</taxon>
        <taxon>Haemonchus</taxon>
    </lineage>
</organism>
<evidence type="ECO:0000256" key="3">
    <source>
        <dbReference type="ARBA" id="ARBA00022729"/>
    </source>
</evidence>
<keyword evidence="4" id="KW-0677">Repeat</keyword>
<keyword evidence="9" id="KW-1185">Reference proteome</keyword>
<evidence type="ECO:0000259" key="7">
    <source>
        <dbReference type="PROSITE" id="PS50835"/>
    </source>
</evidence>
<sequence length="1027" mass="113210">LKRLLRGNQAFQIHLRQRAEDGQVMLFRFLCLTQLWSVTSALGWAGWSPWTACSRTCGGGVSQQLRRCLDIKCSGHSVRFRVCNEKACDTLQRTSRETVCGGEEILSKQQCEVVCKSRTTGSHFLWRMADGAPCQAESNRAVCSHGTCQVVGCDDVIGSSLRYDVCGVCGGRGDSCDSAQFVWKESGEFTECATSCTEVAKEFHSGKNEDNRVSRAIVVCVNANTGRVVPERLCADRKRPPLRTKPCPPLICPSSVYCVHHTVDQALNVPEKFCENQTKPVSEENCSNESCGHWVAGKWTKCSSTCGQGIRRRTVECLGGRDCPFTAKPISEAPCYSGVPCIDQIAQNPQAWTQLDNRIDWGDRKFLDESAYNPVESNGHSPRLVLSSWSECSTTCGPGVQTRTAECMAAHPIAGMIRLPYSECQSQAQPSLFEPCEARPCPLQEDSKTNNEEVPFKWENGDWGPCSASCLGGKQKAALLCRETATGRAVPWSQCDARTRPPQLVRQCNQHACPPLWQVSAFGACSVSCGGGTSTRTVKCVRPVSRSGGADAHIVLRDAECPLPKPSETESCGAVVCPASWITGAWTECSASCGSGEQKRSVVCEGRDARGRRERRPEKECGTDEKPPAVQMCSLGTCGKPQLLTNRVFEQNASERKLTLGIGGVATLYQGTSIKIKCPRKNFDKKKIYWTKNGKRIRNDAHIKVSANGNLRLFHARMEDAGVYECYTDTLQGNVTLRFKYRDEEKPNRLRPSYLQKGHKGKYKNASLFEAILSAGSYPEVARELQKHRDTIQARWEMGHWTDCKQATCGVAGYQAREVTCSVMVDGARRTGDPRLCTALASPRPPETRPCHKEECPRWDASDWTECSTAPCQRNGVAKQRRHVKCMTANGEAVDEERCDKTQRPKTRKECENPSCKAEWHASDWGSCSSNCGTGGVQLRLLSCVWAASRAAAGRNCDGRRPPAARSCPLAGSLPPCSPTALPLQQDESCEDNSRYCDIIKVFHSCDSGEVRQKCCATCKYMDKRLR</sequence>
<protein>
    <submittedName>
        <fullName evidence="10">ADAMTS-like protein 1</fullName>
    </submittedName>
</protein>
<feature type="disulfide bond" evidence="6">
    <location>
        <begin position="53"/>
        <end position="83"/>
    </location>
</feature>
<dbReference type="Pfam" id="PF07679">
    <property type="entry name" value="I-set"/>
    <property type="match status" value="1"/>
</dbReference>
<dbReference type="PROSITE" id="PS50835">
    <property type="entry name" value="IG_LIKE"/>
    <property type="match status" value="1"/>
</dbReference>
<dbReference type="Proteomes" id="UP000025227">
    <property type="component" value="Unplaced"/>
</dbReference>
<dbReference type="PROSITE" id="PS50092">
    <property type="entry name" value="TSP1"/>
    <property type="match status" value="7"/>
</dbReference>
<dbReference type="Pfam" id="PF19030">
    <property type="entry name" value="TSP1_ADAMTS"/>
    <property type="match status" value="8"/>
</dbReference>
<dbReference type="SUPFAM" id="SSF82895">
    <property type="entry name" value="TSP-1 type 1 repeat"/>
    <property type="match status" value="8"/>
</dbReference>
<dbReference type="PANTHER" id="PTHR13723">
    <property type="entry name" value="ADAMTS A DISINTEGRIN AND METALLOPROTEASE WITH THROMBOSPONDIN MOTIFS PROTEASE"/>
    <property type="match status" value="1"/>
</dbReference>
<dbReference type="SUPFAM" id="SSF48726">
    <property type="entry name" value="Immunoglobulin"/>
    <property type="match status" value="1"/>
</dbReference>
<dbReference type="GO" id="GO:0005576">
    <property type="term" value="C:extracellular region"/>
    <property type="evidence" value="ECO:0007669"/>
    <property type="project" value="UniProtKB-SubCell"/>
</dbReference>
<dbReference type="SMART" id="SM00209">
    <property type="entry name" value="TSP1"/>
    <property type="match status" value="10"/>
</dbReference>
<name>A0A7I5E5F0_HAECO</name>
<dbReference type="Gene3D" id="2.60.40.10">
    <property type="entry name" value="Immunoglobulins"/>
    <property type="match status" value="1"/>
</dbReference>
<dbReference type="InterPro" id="IPR013098">
    <property type="entry name" value="Ig_I-set"/>
</dbReference>
<dbReference type="PRINTS" id="PR01857">
    <property type="entry name" value="ADAMTSFAMILY"/>
</dbReference>
<reference evidence="10" key="1">
    <citation type="submission" date="2020-12" db="UniProtKB">
        <authorList>
            <consortium name="WormBaseParasite"/>
        </authorList>
    </citation>
    <scope>IDENTIFICATION</scope>
    <source>
        <strain evidence="10">MHco3</strain>
    </source>
</reference>
<dbReference type="FunFam" id="2.20.100.10:FF:000005">
    <property type="entry name" value="ADAM metallopeptidase with thrombospondin type 1 motif 9"/>
    <property type="match status" value="1"/>
</dbReference>
<dbReference type="AlphaFoldDB" id="A0A7I5E5F0"/>
<dbReference type="InterPro" id="IPR036179">
    <property type="entry name" value="Ig-like_dom_sf"/>
</dbReference>
<feature type="domain" description="PLAC" evidence="8">
    <location>
        <begin position="986"/>
        <end position="1023"/>
    </location>
</feature>
<dbReference type="InterPro" id="IPR013783">
    <property type="entry name" value="Ig-like_fold"/>
</dbReference>
<dbReference type="SMART" id="SM00409">
    <property type="entry name" value="IG"/>
    <property type="match status" value="1"/>
</dbReference>
<dbReference type="PANTHER" id="PTHR13723:SF281">
    <property type="entry name" value="PAPILIN"/>
    <property type="match status" value="1"/>
</dbReference>
<keyword evidence="5 6" id="KW-1015">Disulfide bond</keyword>
<dbReference type="OrthoDB" id="5948003at2759"/>
<dbReference type="InterPro" id="IPR010909">
    <property type="entry name" value="PLAC"/>
</dbReference>
<proteinExistence type="predicted"/>
<evidence type="ECO:0000313" key="10">
    <source>
        <dbReference type="WBParaSite" id="HCON_00008910-00001"/>
    </source>
</evidence>
<dbReference type="SMART" id="SM00408">
    <property type="entry name" value="IGc2"/>
    <property type="match status" value="1"/>
</dbReference>
<dbReference type="GO" id="GO:0004222">
    <property type="term" value="F:metalloendopeptidase activity"/>
    <property type="evidence" value="ECO:0007669"/>
    <property type="project" value="TreeGrafter"/>
</dbReference>
<evidence type="ECO:0000256" key="2">
    <source>
        <dbReference type="ARBA" id="ARBA00022525"/>
    </source>
</evidence>
<dbReference type="Pfam" id="PF00090">
    <property type="entry name" value="TSP_1"/>
    <property type="match status" value="1"/>
</dbReference>
<feature type="domain" description="Ig-like" evidence="7">
    <location>
        <begin position="641"/>
        <end position="736"/>
    </location>
</feature>
<keyword evidence="3" id="KW-0732">Signal</keyword>
<keyword evidence="2" id="KW-0964">Secreted</keyword>
<evidence type="ECO:0000256" key="1">
    <source>
        <dbReference type="ARBA" id="ARBA00004613"/>
    </source>
</evidence>
<evidence type="ECO:0000256" key="4">
    <source>
        <dbReference type="ARBA" id="ARBA00022737"/>
    </source>
</evidence>
<dbReference type="InterPro" id="IPR050439">
    <property type="entry name" value="ADAMTS_ADAMTS-like"/>
</dbReference>
<dbReference type="GO" id="GO:0030198">
    <property type="term" value="P:extracellular matrix organization"/>
    <property type="evidence" value="ECO:0007669"/>
    <property type="project" value="InterPro"/>
</dbReference>
<evidence type="ECO:0000259" key="8">
    <source>
        <dbReference type="PROSITE" id="PS50900"/>
    </source>
</evidence>
<feature type="disulfide bond" evidence="6">
    <location>
        <begin position="57"/>
        <end position="88"/>
    </location>
</feature>
<dbReference type="PROSITE" id="PS50900">
    <property type="entry name" value="PLAC"/>
    <property type="match status" value="1"/>
</dbReference>
<dbReference type="InterPro" id="IPR003599">
    <property type="entry name" value="Ig_sub"/>
</dbReference>
<comment type="subcellular location">
    <subcellularLocation>
        <location evidence="1">Secreted</location>
    </subcellularLocation>
</comment>
<accession>A0A7I5E5F0</accession>
<dbReference type="InterPro" id="IPR036383">
    <property type="entry name" value="TSP1_rpt_sf"/>
</dbReference>
<feature type="disulfide bond" evidence="6">
    <location>
        <begin position="68"/>
        <end position="73"/>
    </location>
</feature>
<dbReference type="GO" id="GO:0009653">
    <property type="term" value="P:anatomical structure morphogenesis"/>
    <property type="evidence" value="ECO:0007669"/>
    <property type="project" value="UniProtKB-ARBA"/>
</dbReference>
<evidence type="ECO:0000313" key="9">
    <source>
        <dbReference type="Proteomes" id="UP000025227"/>
    </source>
</evidence>
<dbReference type="WBParaSite" id="HCON_00008910-00001">
    <property type="protein sequence ID" value="HCON_00008910-00001"/>
    <property type="gene ID" value="HCON_00008910"/>
</dbReference>
<dbReference type="Gene3D" id="2.20.100.10">
    <property type="entry name" value="Thrombospondin type-1 (TSP1) repeat"/>
    <property type="match status" value="8"/>
</dbReference>
<dbReference type="GO" id="GO:0006508">
    <property type="term" value="P:proteolysis"/>
    <property type="evidence" value="ECO:0007669"/>
    <property type="project" value="TreeGrafter"/>
</dbReference>
<dbReference type="InterPro" id="IPR007110">
    <property type="entry name" value="Ig-like_dom"/>
</dbReference>
<evidence type="ECO:0000256" key="5">
    <source>
        <dbReference type="ARBA" id="ARBA00023157"/>
    </source>
</evidence>
<dbReference type="OMA" id="NCTIPCG"/>
<dbReference type="InterPro" id="IPR003598">
    <property type="entry name" value="Ig_sub2"/>
</dbReference>